<dbReference type="InterPro" id="IPR000731">
    <property type="entry name" value="SSD"/>
</dbReference>
<accession>A0A6J5EWZ1</accession>
<dbReference type="FunFam" id="1.20.1640.10:FF:000001">
    <property type="entry name" value="Efflux pump membrane transporter"/>
    <property type="match status" value="1"/>
</dbReference>
<feature type="transmembrane region" description="Helical" evidence="9">
    <location>
        <begin position="1007"/>
        <end position="1033"/>
    </location>
</feature>
<evidence type="ECO:0000313" key="12">
    <source>
        <dbReference type="Proteomes" id="UP000494363"/>
    </source>
</evidence>
<evidence type="ECO:0000256" key="5">
    <source>
        <dbReference type="ARBA" id="ARBA00022519"/>
    </source>
</evidence>
<dbReference type="Gene3D" id="3.30.2090.10">
    <property type="entry name" value="Multidrug efflux transporter AcrB TolC docking domain, DN and DC subdomains"/>
    <property type="match status" value="2"/>
</dbReference>
<evidence type="ECO:0000256" key="6">
    <source>
        <dbReference type="ARBA" id="ARBA00022692"/>
    </source>
</evidence>
<dbReference type="EMBL" id="CADIKH010000047">
    <property type="protein sequence ID" value="CAB3770693.1"/>
    <property type="molecule type" value="Genomic_DNA"/>
</dbReference>
<evidence type="ECO:0000313" key="11">
    <source>
        <dbReference type="EMBL" id="CAB3770693.1"/>
    </source>
</evidence>
<feature type="transmembrane region" description="Helical" evidence="9">
    <location>
        <begin position="930"/>
        <end position="954"/>
    </location>
</feature>
<feature type="transmembrane region" description="Helical" evidence="9">
    <location>
        <begin position="904"/>
        <end position="924"/>
    </location>
</feature>
<dbReference type="Gene3D" id="3.30.70.1320">
    <property type="entry name" value="Multidrug efflux transporter AcrB pore domain like"/>
    <property type="match status" value="1"/>
</dbReference>
<dbReference type="NCBIfam" id="TIGR00915">
    <property type="entry name" value="2A0602"/>
    <property type="match status" value="1"/>
</dbReference>
<dbReference type="Gene3D" id="1.20.1640.10">
    <property type="entry name" value="Multidrug efflux transporter AcrB transmembrane domain"/>
    <property type="match status" value="2"/>
</dbReference>
<evidence type="ECO:0000259" key="10">
    <source>
        <dbReference type="PROSITE" id="PS50156"/>
    </source>
</evidence>
<dbReference type="InterPro" id="IPR027463">
    <property type="entry name" value="AcrB_DN_DC_subdom"/>
</dbReference>
<gene>
    <name evidence="11" type="primary">oqxB13</name>
    <name evidence="11" type="ORF">LMG29542_06424</name>
</gene>
<keyword evidence="8 9" id="KW-0472">Membrane</keyword>
<dbReference type="SUPFAM" id="SSF82693">
    <property type="entry name" value="Multidrug efflux transporter AcrB pore domain, PN1, PN2, PC1 and PC2 subdomains"/>
    <property type="match status" value="4"/>
</dbReference>
<dbReference type="GO" id="GO:0005886">
    <property type="term" value="C:plasma membrane"/>
    <property type="evidence" value="ECO:0007669"/>
    <property type="project" value="UniProtKB-SubCell"/>
</dbReference>
<comment type="subcellular location">
    <subcellularLocation>
        <location evidence="1 9">Cell inner membrane</location>
        <topology evidence="1 9">Multi-pass membrane protein</topology>
    </subcellularLocation>
</comment>
<evidence type="ECO:0000256" key="1">
    <source>
        <dbReference type="ARBA" id="ARBA00004429"/>
    </source>
</evidence>
<keyword evidence="6 9" id="KW-0812">Transmembrane</keyword>
<dbReference type="GO" id="GO:0009636">
    <property type="term" value="P:response to toxic substance"/>
    <property type="evidence" value="ECO:0007669"/>
    <property type="project" value="UniProtKB-ARBA"/>
</dbReference>
<dbReference type="Proteomes" id="UP000494363">
    <property type="component" value="Unassembled WGS sequence"/>
</dbReference>
<feature type="transmembrane region" description="Helical" evidence="9">
    <location>
        <begin position="12"/>
        <end position="32"/>
    </location>
</feature>
<feature type="transmembrane region" description="Helical" evidence="9">
    <location>
        <begin position="340"/>
        <end position="360"/>
    </location>
</feature>
<evidence type="ECO:0000256" key="8">
    <source>
        <dbReference type="ARBA" id="ARBA00023136"/>
    </source>
</evidence>
<keyword evidence="7 9" id="KW-1133">Transmembrane helix</keyword>
<feature type="domain" description="SSD" evidence="10">
    <location>
        <begin position="366"/>
        <end position="495"/>
    </location>
</feature>
<comment type="similarity">
    <text evidence="2 9">Belongs to the resistance-nodulation-cell division (RND) (TC 2.A.6) family.</text>
</comment>
<keyword evidence="4" id="KW-1003">Cell membrane</keyword>
<dbReference type="GO" id="GO:0042910">
    <property type="term" value="F:xenobiotic transmembrane transporter activity"/>
    <property type="evidence" value="ECO:0007669"/>
    <property type="project" value="TreeGrafter"/>
</dbReference>
<sequence>MNISRFFIDRPIFAGVLSMLILLGGIISLQILPTAEYPEVVPPSVVVKAQYPGANPKVIAETVASPIEEQINGVENMLYMQSQANSDGNMTTTVTFKLGMDPDLATQLVQNRVNQALPRLPDEVQRLGITTIKSSPTLTMGVNLVSPDGRYDMTYLRNYALINVKDRLSRIPGVGEVQLWGSGDYAMRIWLDPQKIAEHNMTATDVVNAIREQNIQVAAGIVGGAPSNAPLQLNVNARGRLTTADEFRDIVLKASPDGAVTHLGDVARVDLDAQEYGLRAMLDNKQAVMMIINQQPGANSLAIAQNVYATMKELKADMPAGVDYKIAYDPTEFVRDSIKAVIHTLIEAIVLVVIVVIVFLQTWRASIIPLLAVPVSIIGTFSLMLAFGFTINALSLFGMVLAIGIVVDDAIVVVENVERNISNGLTAREATYEAMREVSGPIIAIACTLVAVFVPLAFMTGLTGQFYKQFAMTIAISTVISAFNSLTLSPALAALLLKDHHAPKDWLTRVMDKVLGRFFHHFNRVFNRGSENYSKGIKGVIGHRAIMLGVYAVLLCSAGLMAKIVPGGFVPAQDKDYVICFAQLPNGASIDRTEDVIRQMSEIALKQPGVQHAVAFPGLSVNGFTNSSSAGIMFAKLYPSASRGKGESGNEIAAALNQKYAGIKGAFIAVFPPPPVLGLGTLGGFKMQLEDRGALGYDALNSAVQAFVKKAAQTPELGPTFSSYQINNPQLNVDLDRVRAKQLGVSITDVFDTMQIYLGSLYINDFNRFGRVYQVRVQADAPFRANAADIGLLKTRNAAGDMVPLSSLVKVTPTYGPEMVVRYNAYTAADINGGPAPGYSSDQAQAAAERIAAEVLPRGIKYEWTDLTYQQILAGDSALWIFPISVLLVFLVLAALYESLTLPLAVILIVPMSLLCALTGVWLTRGDNNIFTQIGLMVLVGLSAKNAILIVEFARELEMSGRSIVDAAIEASRLRLRPILMTSIAFIMGVVPLVISVGAGAEMRRAMGIAVFFGMIGVTFFGLMLTPVFYVVLRKLTGDEHLVDKHGNHPHVQVGASVYEE</sequence>
<dbReference type="PRINTS" id="PR00702">
    <property type="entry name" value="ACRIFLAVINRP"/>
</dbReference>
<keyword evidence="3 9" id="KW-0813">Transport</keyword>
<dbReference type="Pfam" id="PF00873">
    <property type="entry name" value="ACR_tran"/>
    <property type="match status" value="1"/>
</dbReference>
<dbReference type="PANTHER" id="PTHR32063:SF11">
    <property type="entry name" value="CATION OR DRUG EFFLUX SYSTEM PROTEIN"/>
    <property type="match status" value="1"/>
</dbReference>
<dbReference type="FunFam" id="3.30.70.1430:FF:000001">
    <property type="entry name" value="Efflux pump membrane transporter"/>
    <property type="match status" value="1"/>
</dbReference>
<dbReference type="GO" id="GO:0015562">
    <property type="term" value="F:efflux transmembrane transporter activity"/>
    <property type="evidence" value="ECO:0007669"/>
    <property type="project" value="InterPro"/>
</dbReference>
<dbReference type="PROSITE" id="PS50156">
    <property type="entry name" value="SSD"/>
    <property type="match status" value="1"/>
</dbReference>
<dbReference type="InterPro" id="IPR004764">
    <property type="entry name" value="MdtF-like"/>
</dbReference>
<feature type="transmembrane region" description="Helical" evidence="9">
    <location>
        <begin position="545"/>
        <end position="565"/>
    </location>
</feature>
<feature type="transmembrane region" description="Helical" evidence="9">
    <location>
        <begin position="367"/>
        <end position="387"/>
    </location>
</feature>
<reference evidence="11 12" key="1">
    <citation type="submission" date="2020-04" db="EMBL/GenBank/DDBJ databases">
        <authorList>
            <person name="De Canck E."/>
        </authorList>
    </citation>
    <scope>NUCLEOTIDE SEQUENCE [LARGE SCALE GENOMIC DNA]</scope>
    <source>
        <strain evidence="11 12">LMG 29542</strain>
    </source>
</reference>
<keyword evidence="5 9" id="KW-0997">Cell inner membrane</keyword>
<dbReference type="RefSeq" id="WP_175231793.1">
    <property type="nucleotide sequence ID" value="NZ_CADIKH010000047.1"/>
</dbReference>
<feature type="transmembrane region" description="Helical" evidence="9">
    <location>
        <begin position="878"/>
        <end position="897"/>
    </location>
</feature>
<dbReference type="NCBIfam" id="NF000282">
    <property type="entry name" value="RND_permease_1"/>
    <property type="match status" value="1"/>
</dbReference>
<evidence type="ECO:0000256" key="4">
    <source>
        <dbReference type="ARBA" id="ARBA00022475"/>
    </source>
</evidence>
<dbReference type="InterPro" id="IPR001036">
    <property type="entry name" value="Acrflvin-R"/>
</dbReference>
<dbReference type="Gene3D" id="3.30.70.1440">
    <property type="entry name" value="Multidrug efflux transporter AcrB pore domain"/>
    <property type="match status" value="1"/>
</dbReference>
<protein>
    <recommendedName>
        <fullName evidence="9">Efflux pump membrane transporter</fullName>
    </recommendedName>
</protein>
<dbReference type="SUPFAM" id="SSF82866">
    <property type="entry name" value="Multidrug efflux transporter AcrB transmembrane domain"/>
    <property type="match status" value="2"/>
</dbReference>
<organism evidence="11 12">
    <name type="scientific">Paraburkholderia humisilvae</name>
    <dbReference type="NCBI Taxonomy" id="627669"/>
    <lineage>
        <taxon>Bacteria</taxon>
        <taxon>Pseudomonadati</taxon>
        <taxon>Pseudomonadota</taxon>
        <taxon>Betaproteobacteria</taxon>
        <taxon>Burkholderiales</taxon>
        <taxon>Burkholderiaceae</taxon>
        <taxon>Paraburkholderia</taxon>
    </lineage>
</organism>
<evidence type="ECO:0000256" key="7">
    <source>
        <dbReference type="ARBA" id="ARBA00022989"/>
    </source>
</evidence>
<feature type="transmembrane region" description="Helical" evidence="9">
    <location>
        <begin position="470"/>
        <end position="497"/>
    </location>
</feature>
<keyword evidence="12" id="KW-1185">Reference proteome</keyword>
<dbReference type="Gene3D" id="3.30.70.1430">
    <property type="entry name" value="Multidrug efflux transporter AcrB pore domain"/>
    <property type="match status" value="2"/>
</dbReference>
<dbReference type="AlphaFoldDB" id="A0A6J5EWZ1"/>
<evidence type="ECO:0000256" key="3">
    <source>
        <dbReference type="ARBA" id="ARBA00022448"/>
    </source>
</evidence>
<evidence type="ECO:0000256" key="9">
    <source>
        <dbReference type="RuleBase" id="RU364070"/>
    </source>
</evidence>
<feature type="transmembrane region" description="Helical" evidence="9">
    <location>
        <begin position="979"/>
        <end position="1001"/>
    </location>
</feature>
<feature type="transmembrane region" description="Helical" evidence="9">
    <location>
        <begin position="393"/>
        <end position="417"/>
    </location>
</feature>
<dbReference type="SUPFAM" id="SSF82714">
    <property type="entry name" value="Multidrug efflux transporter AcrB TolC docking domain, DN and DC subdomains"/>
    <property type="match status" value="2"/>
</dbReference>
<dbReference type="PANTHER" id="PTHR32063">
    <property type="match status" value="1"/>
</dbReference>
<name>A0A6J5EWZ1_9BURK</name>
<feature type="transmembrane region" description="Helical" evidence="9">
    <location>
        <begin position="438"/>
        <end position="458"/>
    </location>
</feature>
<evidence type="ECO:0000256" key="2">
    <source>
        <dbReference type="ARBA" id="ARBA00010942"/>
    </source>
</evidence>
<proteinExistence type="inferred from homology"/>